<evidence type="ECO:0000256" key="4">
    <source>
        <dbReference type="ARBA" id="ARBA00022695"/>
    </source>
</evidence>
<dbReference type="GO" id="GO:0009360">
    <property type="term" value="C:DNA polymerase III complex"/>
    <property type="evidence" value="ECO:0007669"/>
    <property type="project" value="InterPro"/>
</dbReference>
<sequence length="314" mass="35073">MNEIFENAVKTGNIAGAYLISGVSPETTRQQIDEFLLHVFCDQGTACGKCPGCLKYLHKSHVDIVTVEAAKSTIKIDDVREIPSLVSKKSYEGGYKAVVIAQADVMTPQAQNALLKVIEEPPENTVFVMGAQNTKNILPTILSRCIILKTSLSREQAEQELCREQKIPTLRARVLSNAAKGDYHLAVSYLQDGFFEIRDDMILALNRLWTSKNMATSATLALFLKHDAKIDLCLTVALQYIADVLLYKHTGEESGLVNEDKLREIREHAKLRDYVLCNTQIQLFECMVKRAQCAGLNTKLALESMLFHILEVIL</sequence>
<dbReference type="GO" id="GO:0003677">
    <property type="term" value="F:DNA binding"/>
    <property type="evidence" value="ECO:0007669"/>
    <property type="project" value="InterPro"/>
</dbReference>
<evidence type="ECO:0000313" key="9">
    <source>
        <dbReference type="EMBL" id="KKI52237.1"/>
    </source>
</evidence>
<accession>A0A0M2NPA4</accession>
<dbReference type="PATRIC" id="fig|270498.16.peg.2953"/>
<dbReference type="SUPFAM" id="SSF52540">
    <property type="entry name" value="P-loop containing nucleoside triphosphate hydrolases"/>
    <property type="match status" value="1"/>
</dbReference>
<dbReference type="Pfam" id="PF09115">
    <property type="entry name" value="DNApol3-delta_C"/>
    <property type="match status" value="1"/>
</dbReference>
<keyword evidence="3 9" id="KW-0808">Transferase</keyword>
<proteinExistence type="predicted"/>
<dbReference type="GO" id="GO:0003887">
    <property type="term" value="F:DNA-directed DNA polymerase activity"/>
    <property type="evidence" value="ECO:0007669"/>
    <property type="project" value="UniProtKB-KW"/>
</dbReference>
<dbReference type="GO" id="GO:0006261">
    <property type="term" value="P:DNA-templated DNA replication"/>
    <property type="evidence" value="ECO:0007669"/>
    <property type="project" value="TreeGrafter"/>
</dbReference>
<evidence type="ECO:0000313" key="10">
    <source>
        <dbReference type="Proteomes" id="UP000034076"/>
    </source>
</evidence>
<evidence type="ECO:0000256" key="6">
    <source>
        <dbReference type="ARBA" id="ARBA00022932"/>
    </source>
</evidence>
<dbReference type="RefSeq" id="WP_046442260.1">
    <property type="nucleotide sequence ID" value="NZ_LAYJ01000033.1"/>
</dbReference>
<comment type="caution">
    <text evidence="9">The sequence shown here is derived from an EMBL/GenBank/DDBJ whole genome shotgun (WGS) entry which is preliminary data.</text>
</comment>
<dbReference type="InterPro" id="IPR027417">
    <property type="entry name" value="P-loop_NTPase"/>
</dbReference>
<keyword evidence="10" id="KW-1185">Reference proteome</keyword>
<dbReference type="Pfam" id="PF13177">
    <property type="entry name" value="DNA_pol3_delta2"/>
    <property type="match status" value="1"/>
</dbReference>
<dbReference type="OrthoDB" id="9810148at2"/>
<reference evidence="9 10" key="1">
    <citation type="submission" date="2015-04" db="EMBL/GenBank/DDBJ databases">
        <title>Draft genome sequence of bacteremic isolate Catabacter hongkongensis type strain HKU16T.</title>
        <authorList>
            <person name="Lau S.K."/>
            <person name="Teng J.L."/>
            <person name="Huang Y."/>
            <person name="Curreem S.O."/>
            <person name="Tsui S.K."/>
            <person name="Woo P.C."/>
        </authorList>
    </citation>
    <scope>NUCLEOTIDE SEQUENCE [LARGE SCALE GENOMIC DNA]</scope>
    <source>
        <strain evidence="9 10">HKU16</strain>
    </source>
</reference>
<keyword evidence="5" id="KW-0235">DNA replication</keyword>
<keyword evidence="4 9" id="KW-0548">Nucleotidyltransferase</keyword>
<dbReference type="PANTHER" id="PTHR11669:SF8">
    <property type="entry name" value="DNA POLYMERASE III SUBUNIT DELTA"/>
    <property type="match status" value="1"/>
</dbReference>
<feature type="domain" description="DNA polymerase III delta subunit C-terminal" evidence="8">
    <location>
        <begin position="194"/>
        <end position="309"/>
    </location>
</feature>
<evidence type="ECO:0000256" key="3">
    <source>
        <dbReference type="ARBA" id="ARBA00022679"/>
    </source>
</evidence>
<evidence type="ECO:0000256" key="1">
    <source>
        <dbReference type="ARBA" id="ARBA00012417"/>
    </source>
</evidence>
<name>A0A0M2NPA4_9FIRM</name>
<dbReference type="EMBL" id="LAYJ01000033">
    <property type="protein sequence ID" value="KKI52237.1"/>
    <property type="molecule type" value="Genomic_DNA"/>
</dbReference>
<gene>
    <name evidence="9" type="ORF">CHK_0345</name>
</gene>
<comment type="catalytic activity">
    <reaction evidence="7">
        <text>DNA(n) + a 2'-deoxyribonucleoside 5'-triphosphate = DNA(n+1) + diphosphate</text>
        <dbReference type="Rhea" id="RHEA:22508"/>
        <dbReference type="Rhea" id="RHEA-COMP:17339"/>
        <dbReference type="Rhea" id="RHEA-COMP:17340"/>
        <dbReference type="ChEBI" id="CHEBI:33019"/>
        <dbReference type="ChEBI" id="CHEBI:61560"/>
        <dbReference type="ChEBI" id="CHEBI:173112"/>
        <dbReference type="EC" id="2.7.7.7"/>
    </reaction>
</comment>
<dbReference type="Proteomes" id="UP000034076">
    <property type="component" value="Unassembled WGS sequence"/>
</dbReference>
<dbReference type="InterPro" id="IPR015199">
    <property type="entry name" value="DNA_pol_III_delta_C"/>
</dbReference>
<dbReference type="STRING" id="270498.CHK_0345"/>
<protein>
    <recommendedName>
        <fullName evidence="2">DNA polymerase III subunit delta'</fullName>
        <ecNumber evidence="1">2.7.7.7</ecNumber>
    </recommendedName>
</protein>
<evidence type="ECO:0000256" key="7">
    <source>
        <dbReference type="ARBA" id="ARBA00049244"/>
    </source>
</evidence>
<evidence type="ECO:0000256" key="2">
    <source>
        <dbReference type="ARBA" id="ARBA00014363"/>
    </source>
</evidence>
<dbReference type="InterPro" id="IPR050238">
    <property type="entry name" value="DNA_Rep/Repair_Clamp_Loader"/>
</dbReference>
<dbReference type="PANTHER" id="PTHR11669">
    <property type="entry name" value="REPLICATION FACTOR C / DNA POLYMERASE III GAMMA-TAU SUBUNIT"/>
    <property type="match status" value="1"/>
</dbReference>
<dbReference type="AlphaFoldDB" id="A0A0M2NPA4"/>
<evidence type="ECO:0000256" key="5">
    <source>
        <dbReference type="ARBA" id="ARBA00022705"/>
    </source>
</evidence>
<evidence type="ECO:0000259" key="8">
    <source>
        <dbReference type="Pfam" id="PF09115"/>
    </source>
</evidence>
<organism evidence="9 10">
    <name type="scientific">Christensenella hongkongensis</name>
    <dbReference type="NCBI Taxonomy" id="270498"/>
    <lineage>
        <taxon>Bacteria</taxon>
        <taxon>Bacillati</taxon>
        <taxon>Bacillota</taxon>
        <taxon>Clostridia</taxon>
        <taxon>Christensenellales</taxon>
        <taxon>Christensenellaceae</taxon>
        <taxon>Christensenella</taxon>
    </lineage>
</organism>
<dbReference type="EC" id="2.7.7.7" evidence="1"/>
<dbReference type="Gene3D" id="3.40.50.300">
    <property type="entry name" value="P-loop containing nucleotide triphosphate hydrolases"/>
    <property type="match status" value="1"/>
</dbReference>
<keyword evidence="6" id="KW-0239">DNA-directed DNA polymerase</keyword>